<reference evidence="2" key="1">
    <citation type="journal article" date="2022" name="bioRxiv">
        <title>Sequencing and chromosome-scale assembly of the giantPleurodeles waltlgenome.</title>
        <authorList>
            <person name="Brown T."/>
            <person name="Elewa A."/>
            <person name="Iarovenko S."/>
            <person name="Subramanian E."/>
            <person name="Araus A.J."/>
            <person name="Petzold A."/>
            <person name="Susuki M."/>
            <person name="Suzuki K.-i.T."/>
            <person name="Hayashi T."/>
            <person name="Toyoda A."/>
            <person name="Oliveira C."/>
            <person name="Osipova E."/>
            <person name="Leigh N.D."/>
            <person name="Simon A."/>
            <person name="Yun M.H."/>
        </authorList>
    </citation>
    <scope>NUCLEOTIDE SEQUENCE</scope>
    <source>
        <strain evidence="2">20211129_DDA</strain>
        <tissue evidence="2">Liver</tissue>
    </source>
</reference>
<name>A0AAV7RHR1_PLEWA</name>
<protein>
    <submittedName>
        <fullName evidence="2">Uncharacterized protein</fullName>
    </submittedName>
</protein>
<evidence type="ECO:0000313" key="2">
    <source>
        <dbReference type="EMBL" id="KAJ1152391.1"/>
    </source>
</evidence>
<sequence>MGRNRRTDASQGKTMEQYTTPVPPPQRHTRLGGSEDSQSVATTTVEPSGAEIFAAIQDSRVALEGKIETVAVEVNLLRADWWMMESSIVELQMEVGALRKQMQPEKVWIWLEMWDKATPGSLVRTGGVAHRASGVDGPDWRTHGGSLLEGTVARGSAVDPALRIETQQDGTVAVVLDGLADGSGG</sequence>
<accession>A0AAV7RHR1</accession>
<gene>
    <name evidence="2" type="ORF">NDU88_005166</name>
</gene>
<proteinExistence type="predicted"/>
<dbReference type="Proteomes" id="UP001066276">
    <property type="component" value="Chromosome 5"/>
</dbReference>
<evidence type="ECO:0000256" key="1">
    <source>
        <dbReference type="SAM" id="MobiDB-lite"/>
    </source>
</evidence>
<organism evidence="2 3">
    <name type="scientific">Pleurodeles waltl</name>
    <name type="common">Iberian ribbed newt</name>
    <dbReference type="NCBI Taxonomy" id="8319"/>
    <lineage>
        <taxon>Eukaryota</taxon>
        <taxon>Metazoa</taxon>
        <taxon>Chordata</taxon>
        <taxon>Craniata</taxon>
        <taxon>Vertebrata</taxon>
        <taxon>Euteleostomi</taxon>
        <taxon>Amphibia</taxon>
        <taxon>Batrachia</taxon>
        <taxon>Caudata</taxon>
        <taxon>Salamandroidea</taxon>
        <taxon>Salamandridae</taxon>
        <taxon>Pleurodelinae</taxon>
        <taxon>Pleurodeles</taxon>
    </lineage>
</organism>
<dbReference type="AlphaFoldDB" id="A0AAV7RHR1"/>
<keyword evidence="3" id="KW-1185">Reference proteome</keyword>
<comment type="caution">
    <text evidence="2">The sequence shown here is derived from an EMBL/GenBank/DDBJ whole genome shotgun (WGS) entry which is preliminary data.</text>
</comment>
<dbReference type="EMBL" id="JANPWB010000009">
    <property type="protein sequence ID" value="KAJ1152391.1"/>
    <property type="molecule type" value="Genomic_DNA"/>
</dbReference>
<feature type="region of interest" description="Disordered" evidence="1">
    <location>
        <begin position="1"/>
        <end position="45"/>
    </location>
</feature>
<feature type="compositionally biased region" description="Polar residues" evidence="1">
    <location>
        <begin position="35"/>
        <end position="45"/>
    </location>
</feature>
<feature type="compositionally biased region" description="Polar residues" evidence="1">
    <location>
        <begin position="9"/>
        <end position="20"/>
    </location>
</feature>
<evidence type="ECO:0000313" key="3">
    <source>
        <dbReference type="Proteomes" id="UP001066276"/>
    </source>
</evidence>